<name>A0A0N5BI13_STREA</name>
<reference evidence="8" key="1">
    <citation type="submission" date="2017-02" db="UniProtKB">
        <authorList>
            <consortium name="WormBaseParasite"/>
        </authorList>
    </citation>
    <scope>IDENTIFICATION</scope>
</reference>
<dbReference type="PANTHER" id="PTHR13943:SF77">
    <property type="entry name" value="LRAT DOMAIN-CONTAINING PROTEIN"/>
    <property type="match status" value="1"/>
</dbReference>
<keyword evidence="4" id="KW-0443">Lipid metabolism</keyword>
<sequence length="196" mass="21967">MNDGIITPWTSAEELVGKLEIGDLIQIRRRGKIGIPIYKHWAVYIGFKNGIHEVVHFSNGKNTNIRLISLGNLFSSDSICDGRRSSIRIDSLSNVCASNKCRINNSMDKKCKPLPAMHIYYRVISRLVSYGHCVCIYNCEDLAKWARYDLSCSGQVNIKKCIVIGVGTLLISKSLLIALAAAGIEYLLLEVYETRR</sequence>
<dbReference type="STRING" id="174720.A0A0N5BI13"/>
<evidence type="ECO:0000259" key="6">
    <source>
        <dbReference type="PROSITE" id="PS51934"/>
    </source>
</evidence>
<dbReference type="AlphaFoldDB" id="A0A0N5BI13"/>
<feature type="domain" description="LRAT" evidence="6">
    <location>
        <begin position="30"/>
        <end position="155"/>
    </location>
</feature>
<dbReference type="InterPro" id="IPR051496">
    <property type="entry name" value="H-rev107_PLA/AT"/>
</dbReference>
<organism evidence="7 8">
    <name type="scientific">Strongyloides papillosus</name>
    <name type="common">Intestinal threadworm</name>
    <dbReference type="NCBI Taxonomy" id="174720"/>
    <lineage>
        <taxon>Eukaryota</taxon>
        <taxon>Metazoa</taxon>
        <taxon>Ecdysozoa</taxon>
        <taxon>Nematoda</taxon>
        <taxon>Chromadorea</taxon>
        <taxon>Rhabditida</taxon>
        <taxon>Tylenchina</taxon>
        <taxon>Panagrolaimomorpha</taxon>
        <taxon>Strongyloidoidea</taxon>
        <taxon>Strongyloididae</taxon>
        <taxon>Strongyloides</taxon>
    </lineage>
</organism>
<keyword evidence="5" id="KW-0812">Transmembrane</keyword>
<evidence type="ECO:0000256" key="4">
    <source>
        <dbReference type="ARBA" id="ARBA00023098"/>
    </source>
</evidence>
<dbReference type="PROSITE" id="PS51934">
    <property type="entry name" value="LRAT"/>
    <property type="match status" value="1"/>
</dbReference>
<dbReference type="Pfam" id="PF04970">
    <property type="entry name" value="LRAT"/>
    <property type="match status" value="1"/>
</dbReference>
<keyword evidence="2" id="KW-0808">Transferase</keyword>
<keyword evidence="3" id="KW-0378">Hydrolase</keyword>
<proteinExistence type="inferred from homology"/>
<feature type="transmembrane region" description="Helical" evidence="5">
    <location>
        <begin position="162"/>
        <end position="189"/>
    </location>
</feature>
<dbReference type="GO" id="GO:0004623">
    <property type="term" value="F:phospholipase A2 activity"/>
    <property type="evidence" value="ECO:0007669"/>
    <property type="project" value="TreeGrafter"/>
</dbReference>
<evidence type="ECO:0000256" key="3">
    <source>
        <dbReference type="ARBA" id="ARBA00022801"/>
    </source>
</evidence>
<evidence type="ECO:0000256" key="1">
    <source>
        <dbReference type="ARBA" id="ARBA00007824"/>
    </source>
</evidence>
<keyword evidence="7" id="KW-1185">Reference proteome</keyword>
<dbReference type="Gene3D" id="3.90.1720.10">
    <property type="entry name" value="endopeptidase domain like (from Nostoc punctiforme)"/>
    <property type="match status" value="1"/>
</dbReference>
<dbReference type="WBParaSite" id="SPAL_0000559800.1">
    <property type="protein sequence ID" value="SPAL_0000559800.1"/>
    <property type="gene ID" value="SPAL_0000559800"/>
</dbReference>
<evidence type="ECO:0000313" key="8">
    <source>
        <dbReference type="WBParaSite" id="SPAL_0000559800.1"/>
    </source>
</evidence>
<evidence type="ECO:0000256" key="5">
    <source>
        <dbReference type="SAM" id="Phobius"/>
    </source>
</evidence>
<dbReference type="GO" id="GO:0070292">
    <property type="term" value="P:N-acylphosphatidylethanolamine metabolic process"/>
    <property type="evidence" value="ECO:0007669"/>
    <property type="project" value="TreeGrafter"/>
</dbReference>
<evidence type="ECO:0000313" key="7">
    <source>
        <dbReference type="Proteomes" id="UP000046392"/>
    </source>
</evidence>
<dbReference type="InterPro" id="IPR007053">
    <property type="entry name" value="LRAT_dom"/>
</dbReference>
<dbReference type="GO" id="GO:0016410">
    <property type="term" value="F:N-acyltransferase activity"/>
    <property type="evidence" value="ECO:0007669"/>
    <property type="project" value="TreeGrafter"/>
</dbReference>
<dbReference type="GO" id="GO:0008970">
    <property type="term" value="F:phospholipase A1 activity"/>
    <property type="evidence" value="ECO:0007669"/>
    <property type="project" value="TreeGrafter"/>
</dbReference>
<comment type="similarity">
    <text evidence="1">Belongs to the H-rev107 family.</text>
</comment>
<dbReference type="Proteomes" id="UP000046392">
    <property type="component" value="Unplaced"/>
</dbReference>
<dbReference type="GO" id="GO:0005737">
    <property type="term" value="C:cytoplasm"/>
    <property type="evidence" value="ECO:0007669"/>
    <property type="project" value="TreeGrafter"/>
</dbReference>
<keyword evidence="5" id="KW-1133">Transmembrane helix</keyword>
<protein>
    <submittedName>
        <fullName evidence="8">LRAT domain-containing protein</fullName>
    </submittedName>
</protein>
<dbReference type="PANTHER" id="PTHR13943">
    <property type="entry name" value="HRAS-LIKE SUPPRESSOR - RELATED"/>
    <property type="match status" value="1"/>
</dbReference>
<keyword evidence="5" id="KW-0472">Membrane</keyword>
<evidence type="ECO:0000256" key="2">
    <source>
        <dbReference type="ARBA" id="ARBA00022679"/>
    </source>
</evidence>
<accession>A0A0N5BI13</accession>